<sequence length="152" mass="16806">MKNFFNEFKKFAFKGNMIDLAVGMIIGAAFTSLVNSIVKNLIMPIISIFTGGIDFNNMYLPLTKASYVLSAQGADLETAKKAGAVFAYGAFLTDFLQFLILAFVVFCLIKQLNKLIPIPKEPPKTKICPFCKSQIPYDAVKCAHCTSDLMEK</sequence>
<evidence type="ECO:0000256" key="5">
    <source>
        <dbReference type="ARBA" id="ARBA00022692"/>
    </source>
</evidence>
<evidence type="ECO:0000256" key="2">
    <source>
        <dbReference type="ARBA" id="ARBA00007254"/>
    </source>
</evidence>
<accession>A0A239TLC1</accession>
<dbReference type="NCBIfam" id="TIGR00220">
    <property type="entry name" value="mscL"/>
    <property type="match status" value="1"/>
</dbReference>
<dbReference type="PANTHER" id="PTHR30266:SF2">
    <property type="entry name" value="LARGE-CONDUCTANCE MECHANOSENSITIVE CHANNEL"/>
    <property type="match status" value="1"/>
</dbReference>
<dbReference type="InterPro" id="IPR001185">
    <property type="entry name" value="MS_channel"/>
</dbReference>
<evidence type="ECO:0000256" key="10">
    <source>
        <dbReference type="HAMAP-Rule" id="MF_00115"/>
    </source>
</evidence>
<dbReference type="Pfam" id="PF01741">
    <property type="entry name" value="MscL"/>
    <property type="match status" value="1"/>
</dbReference>
<feature type="transmembrane region" description="Helical" evidence="10">
    <location>
        <begin position="85"/>
        <end position="109"/>
    </location>
</feature>
<keyword evidence="12" id="KW-1185">Reference proteome</keyword>
<reference evidence="11 12" key="1">
    <citation type="submission" date="2017-06" db="EMBL/GenBank/DDBJ databases">
        <authorList>
            <consortium name="Pathogen Informatics"/>
        </authorList>
    </citation>
    <scope>NUCLEOTIDE SEQUENCE [LARGE SCALE GENOMIC DNA]</scope>
    <source>
        <strain evidence="11 12">NCTC10570</strain>
    </source>
</reference>
<keyword evidence="9 10" id="KW-0407">Ion channel</keyword>
<comment type="similarity">
    <text evidence="2 10">Belongs to the MscL family.</text>
</comment>
<dbReference type="GO" id="GO:0008381">
    <property type="term" value="F:mechanosensitive monoatomic ion channel activity"/>
    <property type="evidence" value="ECO:0007669"/>
    <property type="project" value="UniProtKB-UniRule"/>
</dbReference>
<gene>
    <name evidence="10 11" type="primary">mscL</name>
    <name evidence="11" type="ORF">SAMEA4364220_00955</name>
</gene>
<comment type="subunit">
    <text evidence="10">Homopentamer.</text>
</comment>
<dbReference type="InterPro" id="IPR036019">
    <property type="entry name" value="MscL_channel"/>
</dbReference>
<dbReference type="Proteomes" id="UP000215383">
    <property type="component" value="Chromosome 1"/>
</dbReference>
<dbReference type="AlphaFoldDB" id="A0A239TLC1"/>
<evidence type="ECO:0000313" key="11">
    <source>
        <dbReference type="EMBL" id="SNU98607.1"/>
    </source>
</evidence>
<evidence type="ECO:0000256" key="3">
    <source>
        <dbReference type="ARBA" id="ARBA00022448"/>
    </source>
</evidence>
<dbReference type="InterPro" id="IPR019823">
    <property type="entry name" value="Mechanosensitive_channel_CS"/>
</dbReference>
<keyword evidence="4 10" id="KW-1003">Cell membrane</keyword>
<dbReference type="InterPro" id="IPR037673">
    <property type="entry name" value="MSC/AndL"/>
</dbReference>
<evidence type="ECO:0000256" key="8">
    <source>
        <dbReference type="ARBA" id="ARBA00023136"/>
    </source>
</evidence>
<dbReference type="Gene3D" id="1.10.1200.120">
    <property type="entry name" value="Large-conductance mechanosensitive channel, MscL, domain 1"/>
    <property type="match status" value="1"/>
</dbReference>
<name>A0A239TLC1_9FIRM</name>
<keyword evidence="7 10" id="KW-0406">Ion transport</keyword>
<keyword evidence="6 10" id="KW-1133">Transmembrane helix</keyword>
<comment type="subcellular location">
    <subcellularLocation>
        <location evidence="1 10">Cell membrane</location>
        <topology evidence="1 10">Multi-pass membrane protein</topology>
    </subcellularLocation>
</comment>
<dbReference type="OrthoDB" id="9810350at2"/>
<evidence type="ECO:0000256" key="7">
    <source>
        <dbReference type="ARBA" id="ARBA00023065"/>
    </source>
</evidence>
<dbReference type="PROSITE" id="PS01327">
    <property type="entry name" value="MSCL"/>
    <property type="match status" value="1"/>
</dbReference>
<dbReference type="PRINTS" id="PR01264">
    <property type="entry name" value="MECHCHANNEL"/>
</dbReference>
<dbReference type="RefSeq" id="WP_027890797.1">
    <property type="nucleotide sequence ID" value="NZ_CALXYH010000020.1"/>
</dbReference>
<keyword evidence="8 10" id="KW-0472">Membrane</keyword>
<proteinExistence type="inferred from homology"/>
<comment type="function">
    <text evidence="10">Channel that opens in response to stretch forces in the membrane lipid bilayer. May participate in the regulation of osmotic pressure changes within the cell.</text>
</comment>
<dbReference type="EMBL" id="LT906446">
    <property type="protein sequence ID" value="SNU98607.1"/>
    <property type="molecule type" value="Genomic_DNA"/>
</dbReference>
<evidence type="ECO:0000256" key="6">
    <source>
        <dbReference type="ARBA" id="ARBA00022989"/>
    </source>
</evidence>
<dbReference type="GO" id="GO:0005886">
    <property type="term" value="C:plasma membrane"/>
    <property type="evidence" value="ECO:0007669"/>
    <property type="project" value="UniProtKB-SubCell"/>
</dbReference>
<dbReference type="SUPFAM" id="SSF81330">
    <property type="entry name" value="Gated mechanosensitive channel"/>
    <property type="match status" value="1"/>
</dbReference>
<keyword evidence="3 10" id="KW-0813">Transport</keyword>
<organism evidence="11 12">
    <name type="scientific">Megamonas hypermegale</name>
    <dbReference type="NCBI Taxonomy" id="158847"/>
    <lineage>
        <taxon>Bacteria</taxon>
        <taxon>Bacillati</taxon>
        <taxon>Bacillota</taxon>
        <taxon>Negativicutes</taxon>
        <taxon>Selenomonadales</taxon>
        <taxon>Selenomonadaceae</taxon>
        <taxon>Megamonas</taxon>
    </lineage>
</organism>
<dbReference type="PANTHER" id="PTHR30266">
    <property type="entry name" value="MECHANOSENSITIVE CHANNEL MSCL"/>
    <property type="match status" value="1"/>
</dbReference>
<dbReference type="HAMAP" id="MF_00115">
    <property type="entry name" value="MscL"/>
    <property type="match status" value="1"/>
</dbReference>
<evidence type="ECO:0000256" key="1">
    <source>
        <dbReference type="ARBA" id="ARBA00004651"/>
    </source>
</evidence>
<evidence type="ECO:0000256" key="4">
    <source>
        <dbReference type="ARBA" id="ARBA00022475"/>
    </source>
</evidence>
<protein>
    <recommendedName>
        <fullName evidence="10">Large-conductance mechanosensitive channel</fullName>
    </recommendedName>
</protein>
<keyword evidence="5 10" id="KW-0812">Transmembrane</keyword>
<feature type="transmembrane region" description="Helical" evidence="10">
    <location>
        <begin position="20"/>
        <end position="38"/>
    </location>
</feature>
<dbReference type="GeneID" id="78506971"/>
<dbReference type="eggNOG" id="COG1970">
    <property type="taxonomic scope" value="Bacteria"/>
</dbReference>
<evidence type="ECO:0000256" key="9">
    <source>
        <dbReference type="ARBA" id="ARBA00023303"/>
    </source>
</evidence>
<evidence type="ECO:0000313" key="12">
    <source>
        <dbReference type="Proteomes" id="UP000215383"/>
    </source>
</evidence>